<evidence type="ECO:0000313" key="1">
    <source>
        <dbReference type="EMBL" id="MCF0060206.1"/>
    </source>
</evidence>
<name>A0A9X1TBT4_9BACT</name>
<keyword evidence="2" id="KW-1185">Reference proteome</keyword>
<dbReference type="EMBL" id="JAJTTC010000001">
    <property type="protein sequence ID" value="MCF0060206.1"/>
    <property type="molecule type" value="Genomic_DNA"/>
</dbReference>
<dbReference type="AlphaFoldDB" id="A0A9X1TBT4"/>
<dbReference type="Proteomes" id="UP001139000">
    <property type="component" value="Unassembled WGS sequence"/>
</dbReference>
<dbReference type="RefSeq" id="WP_234652819.1">
    <property type="nucleotide sequence ID" value="NZ_CP094997.1"/>
</dbReference>
<sequence>MTRIQESKENIEPTFKNLKISALRQEMLNVQKDKLIAHIREFFDEGDACGPVCYLNELMKRSPDNAEGLRISSFLMRLERFDRCITVLRK</sequence>
<proteinExistence type="predicted"/>
<gene>
    <name evidence="1" type="ORF">LXM26_01770</name>
</gene>
<evidence type="ECO:0000313" key="2">
    <source>
        <dbReference type="Proteomes" id="UP001139000"/>
    </source>
</evidence>
<accession>A0A9X1TBT4</accession>
<reference evidence="1" key="1">
    <citation type="submission" date="2021-12" db="EMBL/GenBank/DDBJ databases">
        <title>Novel species in genus Dyadobacter.</title>
        <authorList>
            <person name="Ma C."/>
        </authorList>
    </citation>
    <scope>NUCLEOTIDE SEQUENCE</scope>
    <source>
        <strain evidence="1">LJ419</strain>
    </source>
</reference>
<comment type="caution">
    <text evidence="1">The sequence shown here is derived from an EMBL/GenBank/DDBJ whole genome shotgun (WGS) entry which is preliminary data.</text>
</comment>
<protein>
    <submittedName>
        <fullName evidence="1">Uncharacterized protein</fullName>
    </submittedName>
</protein>
<organism evidence="1 2">
    <name type="scientific">Dyadobacter chenwenxiniae</name>
    <dbReference type="NCBI Taxonomy" id="2906456"/>
    <lineage>
        <taxon>Bacteria</taxon>
        <taxon>Pseudomonadati</taxon>
        <taxon>Bacteroidota</taxon>
        <taxon>Cytophagia</taxon>
        <taxon>Cytophagales</taxon>
        <taxon>Spirosomataceae</taxon>
        <taxon>Dyadobacter</taxon>
    </lineage>
</organism>